<dbReference type="eggNOG" id="COG2050">
    <property type="taxonomic scope" value="Bacteria"/>
</dbReference>
<evidence type="ECO:0000313" key="4">
    <source>
        <dbReference type="EMBL" id="AHY47818.1"/>
    </source>
</evidence>
<dbReference type="PATRIC" id="fig|42256.3.peg.2583"/>
<keyword evidence="6" id="KW-1185">Reference proteome</keyword>
<proteinExistence type="inferred from homology"/>
<dbReference type="Gene3D" id="3.10.129.10">
    <property type="entry name" value="Hotdog Thioesterase"/>
    <property type="match status" value="1"/>
</dbReference>
<dbReference type="SUPFAM" id="SSF54637">
    <property type="entry name" value="Thioesterase/thiol ester dehydrase-isomerase"/>
    <property type="match status" value="1"/>
</dbReference>
<keyword evidence="2" id="KW-0378">Hydrolase</keyword>
<evidence type="ECO:0000256" key="1">
    <source>
        <dbReference type="ARBA" id="ARBA00008324"/>
    </source>
</evidence>
<dbReference type="OrthoDB" id="9798208at2"/>
<dbReference type="STRING" id="42256.RradSPS_2535"/>
<name>A0A023X643_RUBRA</name>
<evidence type="ECO:0000313" key="6">
    <source>
        <dbReference type="Proteomes" id="UP000025229"/>
    </source>
</evidence>
<dbReference type="InterPro" id="IPR003736">
    <property type="entry name" value="PAAI_dom"/>
</dbReference>
<dbReference type="KEGG" id="rrd:RradSPS_2535"/>
<dbReference type="EMBL" id="CP007514">
    <property type="protein sequence ID" value="AHY47818.1"/>
    <property type="molecule type" value="Genomic_DNA"/>
</dbReference>
<dbReference type="NCBIfam" id="TIGR00369">
    <property type="entry name" value="unchar_dom_1"/>
    <property type="match status" value="1"/>
</dbReference>
<dbReference type="EMBL" id="JAWXXX010000001">
    <property type="protein sequence ID" value="MDX5892457.1"/>
    <property type="molecule type" value="Genomic_DNA"/>
</dbReference>
<accession>A0A023X643</accession>
<dbReference type="InterPro" id="IPR029069">
    <property type="entry name" value="HotDog_dom_sf"/>
</dbReference>
<dbReference type="RefSeq" id="WP_038683115.1">
    <property type="nucleotide sequence ID" value="NZ_CP007514.1"/>
</dbReference>
<gene>
    <name evidence="4" type="ORF">RradSPS_2535</name>
    <name evidence="5" type="ORF">SIL72_00305</name>
</gene>
<protein>
    <submittedName>
        <fullName evidence="5">Hotdog fold thioesterase</fullName>
    </submittedName>
</protein>
<sequence>MREIDASLAKRPGVNRDLGVELTEVGPERVVATMPVDERHLQPLGYLHGGVSVLLAESVASTGAWVNTSEGETAFGTEINASHLRPKRAGGFLTATGIPLRRGRTSQVWQVEVRDEAERLICVSRCTCAVVRERAGDES</sequence>
<dbReference type="Proteomes" id="UP000025229">
    <property type="component" value="Chromosome"/>
</dbReference>
<reference evidence="4 6" key="1">
    <citation type="submission" date="2014-03" db="EMBL/GenBank/DDBJ databases">
        <title>Complete genome sequence of the Radio-Resistant Rubrobacter radiotolerans RSPS-4.</title>
        <authorList>
            <person name="Egas C.C."/>
            <person name="Barroso C.C."/>
            <person name="Froufe H.J.C."/>
            <person name="Pacheco J.J."/>
            <person name="Albuquerque L.L."/>
            <person name="da Costa M.M.S."/>
        </authorList>
    </citation>
    <scope>NUCLEOTIDE SEQUENCE [LARGE SCALE GENOMIC DNA]</scope>
    <source>
        <strain evidence="4 6">RSPS-4</strain>
    </source>
</reference>
<dbReference type="Pfam" id="PF03061">
    <property type="entry name" value="4HBT"/>
    <property type="match status" value="1"/>
</dbReference>
<dbReference type="Proteomes" id="UP001281130">
    <property type="component" value="Unassembled WGS sequence"/>
</dbReference>
<dbReference type="InterPro" id="IPR006683">
    <property type="entry name" value="Thioestr_dom"/>
</dbReference>
<comment type="similarity">
    <text evidence="1">Belongs to the thioesterase PaaI family.</text>
</comment>
<dbReference type="PANTHER" id="PTHR43240:SF5">
    <property type="entry name" value="1,4-DIHYDROXY-2-NAPHTHOYL-COA THIOESTERASE 1"/>
    <property type="match status" value="1"/>
</dbReference>
<evidence type="ECO:0000313" key="5">
    <source>
        <dbReference type="EMBL" id="MDX5892457.1"/>
    </source>
</evidence>
<dbReference type="CDD" id="cd03443">
    <property type="entry name" value="PaaI_thioesterase"/>
    <property type="match status" value="1"/>
</dbReference>
<dbReference type="HOGENOM" id="CLU_089876_13_1_11"/>
<reference evidence="5" key="2">
    <citation type="submission" date="2023-11" db="EMBL/GenBank/DDBJ databases">
        <title>MicrobeMod: A computational toolkit for identifying prokaryotic methylation and restriction-modification with nanopore sequencing.</title>
        <authorList>
            <person name="Crits-Christoph A."/>
            <person name="Kang S.C."/>
            <person name="Lee H."/>
            <person name="Ostrov N."/>
        </authorList>
    </citation>
    <scope>NUCLEOTIDE SEQUENCE</scope>
    <source>
        <strain evidence="5">ATCC 51242</strain>
    </source>
</reference>
<feature type="domain" description="Thioesterase" evidence="3">
    <location>
        <begin position="45"/>
        <end position="122"/>
    </location>
</feature>
<dbReference type="GO" id="GO:0061522">
    <property type="term" value="F:1,4-dihydroxy-2-naphthoyl-CoA thioesterase activity"/>
    <property type="evidence" value="ECO:0007669"/>
    <property type="project" value="TreeGrafter"/>
</dbReference>
<dbReference type="PANTHER" id="PTHR43240">
    <property type="entry name" value="1,4-DIHYDROXY-2-NAPHTHOYL-COA THIOESTERASE 1"/>
    <property type="match status" value="1"/>
</dbReference>
<dbReference type="AlphaFoldDB" id="A0A023X643"/>
<organism evidence="4 6">
    <name type="scientific">Rubrobacter radiotolerans</name>
    <name type="common">Arthrobacter radiotolerans</name>
    <dbReference type="NCBI Taxonomy" id="42256"/>
    <lineage>
        <taxon>Bacteria</taxon>
        <taxon>Bacillati</taxon>
        <taxon>Actinomycetota</taxon>
        <taxon>Rubrobacteria</taxon>
        <taxon>Rubrobacterales</taxon>
        <taxon>Rubrobacteraceae</taxon>
        <taxon>Rubrobacter</taxon>
    </lineage>
</organism>
<evidence type="ECO:0000259" key="3">
    <source>
        <dbReference type="Pfam" id="PF03061"/>
    </source>
</evidence>
<dbReference type="GO" id="GO:0005829">
    <property type="term" value="C:cytosol"/>
    <property type="evidence" value="ECO:0007669"/>
    <property type="project" value="TreeGrafter"/>
</dbReference>
<evidence type="ECO:0000256" key="2">
    <source>
        <dbReference type="ARBA" id="ARBA00022801"/>
    </source>
</evidence>